<organism evidence="5 6">
    <name type="scientific">Glutamicibacter arilaitensis</name>
    <dbReference type="NCBI Taxonomy" id="256701"/>
    <lineage>
        <taxon>Bacteria</taxon>
        <taxon>Bacillati</taxon>
        <taxon>Actinomycetota</taxon>
        <taxon>Actinomycetes</taxon>
        <taxon>Micrococcales</taxon>
        <taxon>Micrococcaceae</taxon>
        <taxon>Glutamicibacter</taxon>
    </lineage>
</organism>
<dbReference type="SMART" id="SM00421">
    <property type="entry name" value="HTH_LUXR"/>
    <property type="match status" value="1"/>
</dbReference>
<dbReference type="InterPro" id="IPR011990">
    <property type="entry name" value="TPR-like_helical_dom_sf"/>
</dbReference>
<evidence type="ECO:0000259" key="4">
    <source>
        <dbReference type="PROSITE" id="PS50043"/>
    </source>
</evidence>
<protein>
    <recommendedName>
        <fullName evidence="4">HTH luxR-type domain-containing protein</fullName>
    </recommendedName>
</protein>
<keyword evidence="2" id="KW-0238">DNA-binding</keyword>
<dbReference type="PROSITE" id="PS50043">
    <property type="entry name" value="HTH_LUXR_2"/>
    <property type="match status" value="1"/>
</dbReference>
<comment type="caution">
    <text evidence="5">The sequence shown here is derived from an EMBL/GenBank/DDBJ whole genome shotgun (WGS) entry which is preliminary data.</text>
</comment>
<evidence type="ECO:0000313" key="6">
    <source>
        <dbReference type="Proteomes" id="UP000297638"/>
    </source>
</evidence>
<dbReference type="AlphaFoldDB" id="A0A4Y8U1P6"/>
<evidence type="ECO:0000313" key="5">
    <source>
        <dbReference type="EMBL" id="TFH57477.1"/>
    </source>
</evidence>
<dbReference type="SUPFAM" id="SSF52540">
    <property type="entry name" value="P-loop containing nucleoside triphosphate hydrolases"/>
    <property type="match status" value="1"/>
</dbReference>
<evidence type="ECO:0000256" key="2">
    <source>
        <dbReference type="ARBA" id="ARBA00023125"/>
    </source>
</evidence>
<dbReference type="SUPFAM" id="SSF48452">
    <property type="entry name" value="TPR-like"/>
    <property type="match status" value="1"/>
</dbReference>
<dbReference type="GO" id="GO:0003677">
    <property type="term" value="F:DNA binding"/>
    <property type="evidence" value="ECO:0007669"/>
    <property type="project" value="UniProtKB-KW"/>
</dbReference>
<dbReference type="Gene3D" id="1.10.10.10">
    <property type="entry name" value="Winged helix-like DNA-binding domain superfamily/Winged helix DNA-binding domain"/>
    <property type="match status" value="1"/>
</dbReference>
<evidence type="ECO:0000256" key="3">
    <source>
        <dbReference type="ARBA" id="ARBA00023163"/>
    </source>
</evidence>
<dbReference type="GO" id="GO:0006355">
    <property type="term" value="P:regulation of DNA-templated transcription"/>
    <property type="evidence" value="ECO:0007669"/>
    <property type="project" value="InterPro"/>
</dbReference>
<name>A0A4Y8U1P6_9MICC</name>
<proteinExistence type="predicted"/>
<dbReference type="PANTHER" id="PTHR44688:SF16">
    <property type="entry name" value="DNA-BINDING TRANSCRIPTIONAL ACTIVATOR DEVR_DOSR"/>
    <property type="match status" value="1"/>
</dbReference>
<reference evidence="5 6" key="1">
    <citation type="submission" date="2019-03" db="EMBL/GenBank/DDBJ databases">
        <title>Glutamicibacter sp. LJH19 genome.</title>
        <authorList>
            <person name="Sinai Borker S."/>
            <person name="Kumar R."/>
        </authorList>
    </citation>
    <scope>NUCLEOTIDE SEQUENCE [LARGE SCALE GENOMIC DNA]</scope>
    <source>
        <strain evidence="5 6">LJH19</strain>
    </source>
</reference>
<gene>
    <name evidence="5" type="ORF">EXY26_11015</name>
</gene>
<dbReference type="PANTHER" id="PTHR44688">
    <property type="entry name" value="DNA-BINDING TRANSCRIPTIONAL ACTIVATOR DEVR_DOSR"/>
    <property type="match status" value="1"/>
</dbReference>
<feature type="domain" description="HTH luxR-type" evidence="4">
    <location>
        <begin position="826"/>
        <end position="891"/>
    </location>
</feature>
<dbReference type="Gene3D" id="3.40.50.300">
    <property type="entry name" value="P-loop containing nucleotide triphosphate hydrolases"/>
    <property type="match status" value="1"/>
</dbReference>
<dbReference type="InterPro" id="IPR000792">
    <property type="entry name" value="Tscrpt_reg_LuxR_C"/>
</dbReference>
<dbReference type="SUPFAM" id="SSF46894">
    <property type="entry name" value="C-terminal effector domain of the bipartite response regulators"/>
    <property type="match status" value="1"/>
</dbReference>
<dbReference type="InterPro" id="IPR016032">
    <property type="entry name" value="Sig_transdc_resp-reg_C-effctor"/>
</dbReference>
<keyword evidence="3" id="KW-0804">Transcription</keyword>
<dbReference type="InterPro" id="IPR027417">
    <property type="entry name" value="P-loop_NTPase"/>
</dbReference>
<accession>A0A4Y8U1P6</accession>
<dbReference type="EMBL" id="SPDS01000001">
    <property type="protein sequence ID" value="TFH57477.1"/>
    <property type="molecule type" value="Genomic_DNA"/>
</dbReference>
<keyword evidence="1" id="KW-0805">Transcription regulation</keyword>
<dbReference type="Pfam" id="PF00196">
    <property type="entry name" value="GerE"/>
    <property type="match status" value="1"/>
</dbReference>
<dbReference type="RefSeq" id="WP_134780395.1">
    <property type="nucleotide sequence ID" value="NZ_SPDS01000001.1"/>
</dbReference>
<dbReference type="PROSITE" id="PS00622">
    <property type="entry name" value="HTH_LUXR_1"/>
    <property type="match status" value="1"/>
</dbReference>
<evidence type="ECO:0000256" key="1">
    <source>
        <dbReference type="ARBA" id="ARBA00023015"/>
    </source>
</evidence>
<dbReference type="Proteomes" id="UP000297638">
    <property type="component" value="Unassembled WGS sequence"/>
</dbReference>
<dbReference type="PRINTS" id="PR00038">
    <property type="entry name" value="HTHLUXR"/>
</dbReference>
<dbReference type="CDD" id="cd06170">
    <property type="entry name" value="LuxR_C_like"/>
    <property type="match status" value="1"/>
</dbReference>
<sequence>MKQHQLITKTRTTEYNQLLQILQGPGPAGVLLLGEQGVGKTSLVEAVLASPGMGEPVMTLYCTPSLSTIAHGALSPYLGALESIDEPVSVLRELNRSLLSSRGQVEPHIVVVEDAQFLDPQSCFILSLLVENADVKVLALGSGSLEADSPLGALAELGSFTTMALQRLDRKGVRAVAEGVIGRKLAEGTVSLIDVVTGGNPSFVEAYAASCLEQGTLFHDDRLPQGPGLHEPVWIVARALPEIDTPMLTLGREITRSLSVQEQQSLLLLALAGPQPPEVLEQCGLPYRRLLKIGELMRQGPAMALKSKLMQRVVRALATEQDIAQLHDLWVTATVSLGKEPNAREVLWSLETGKQVPTKLVLALAEQAARELNFGLALRLCVLGKLARHHGQGALLEARMLLSMGRHHAARALLLRLIDQLTDLALLGQAYAYLLEVTTNIGTDGAELERILDDWKHRARGHADAEEVSSFVALHSAGARVLDFWLRVNTARGPLPSVSELQEFLDDRLLPAQVRFIGMIMLSDLHTSAGRCQQALDLMEPALQDLKEYPVPQAMYEVRVFFRIGWNLLFLGQYERAAAFIDSYRHARLRSIQYYQGAISLLDGVSHLLQGRVQLAMAKMAEAVTELQIADITQLLALANKLYRLLLARLGFPVPESLLIGPGSSSSSGTISLNGQLGEESSKQRILARAFAAGLGYPYPGESLECFPLVEREFVFSMTRQLGDQELADSQLGERLRALAAGQQGSRAAFLARLMDLRGSELGEPLEQLAQDALAKKEYLVVIEAWARAAERYAQSGDQRRCGALLRRAAQLIDQQGMDPGKYIARVLAMTELTARETEIVSLARQGLNNAQIARTLTVSQRTVEGHLYRVFSKLGITERAELDHAGLEAGTTGR</sequence>
<dbReference type="InterPro" id="IPR036388">
    <property type="entry name" value="WH-like_DNA-bd_sf"/>
</dbReference>